<feature type="active site" description="Proton donor" evidence="8">
    <location>
        <position position="66"/>
    </location>
</feature>
<feature type="binding site" evidence="8">
    <location>
        <begin position="214"/>
        <end position="217"/>
    </location>
    <ligand>
        <name>ATP</name>
        <dbReference type="ChEBI" id="CHEBI:30616"/>
    </ligand>
</feature>
<sequence>MKQPQHTGGRVNVLTKPEVIGTIEELRSRLADAQKRIECERAERGEAGGPPRIVLVPTMGALHAGHLTLVRRARSIGDIVVVSIFVNPLQFGVGEDLGSYPRTLEADVAALAEEGVPFVFAPTSQVIYPDGAASTRVTAGAVGSLFEGAARPGHFDGMLTVVAKLFNIVGPDVAVFGQKDAQQVFLVERMLADLNFRPAIEVVPIVREDGGLALSSRNLALEPVQRAAARALSAGLEAAASVAAQGAQVALQAAHARIDAQPLVKLDYLVVVDPQTFLPVGDEHHGPARMLVAALVGHTRLIDNVALDLP</sequence>
<gene>
    <name evidence="8" type="primary">panC</name>
    <name evidence="9" type="ORF">E3T23_02015</name>
</gene>
<dbReference type="Gene3D" id="3.30.1300.10">
    <property type="entry name" value="Pantoate-beta-alanine ligase, C-terminal domain"/>
    <property type="match status" value="1"/>
</dbReference>
<dbReference type="GO" id="GO:0005524">
    <property type="term" value="F:ATP binding"/>
    <property type="evidence" value="ECO:0007669"/>
    <property type="project" value="UniProtKB-KW"/>
</dbReference>
<comment type="subunit">
    <text evidence="8">Homodimer.</text>
</comment>
<feature type="binding site" evidence="8">
    <location>
        <position position="90"/>
    </location>
    <ligand>
        <name>(R)-pantoate</name>
        <dbReference type="ChEBI" id="CHEBI:15980"/>
    </ligand>
</feature>
<evidence type="ECO:0000256" key="1">
    <source>
        <dbReference type="ARBA" id="ARBA00004990"/>
    </source>
</evidence>
<comment type="caution">
    <text evidence="9">The sequence shown here is derived from an EMBL/GenBank/DDBJ whole genome shotgun (WGS) entry which is preliminary data.</text>
</comment>
<dbReference type="EC" id="6.3.2.1" evidence="8"/>
<comment type="pathway">
    <text evidence="1 8">Cofactor biosynthesis; (R)-pantothenate biosynthesis; (R)-pantothenate from (R)-pantoate and beta-alanine: step 1/1.</text>
</comment>
<feature type="binding site" evidence="8">
    <location>
        <begin position="59"/>
        <end position="66"/>
    </location>
    <ligand>
        <name>ATP</name>
        <dbReference type="ChEBI" id="CHEBI:30616"/>
    </ligand>
</feature>
<dbReference type="GO" id="GO:0015940">
    <property type="term" value="P:pantothenate biosynthetic process"/>
    <property type="evidence" value="ECO:0007669"/>
    <property type="project" value="UniProtKB-UniRule"/>
</dbReference>
<dbReference type="NCBIfam" id="TIGR00125">
    <property type="entry name" value="cyt_tran_rel"/>
    <property type="match status" value="1"/>
</dbReference>
<evidence type="ECO:0000256" key="6">
    <source>
        <dbReference type="ARBA" id="ARBA00022840"/>
    </source>
</evidence>
<dbReference type="Gene3D" id="3.40.50.620">
    <property type="entry name" value="HUPs"/>
    <property type="match status" value="1"/>
</dbReference>
<comment type="similarity">
    <text evidence="2 8">Belongs to the pantothenate synthetase family.</text>
</comment>
<feature type="binding site" evidence="8">
    <location>
        <position position="206"/>
    </location>
    <ligand>
        <name>ATP</name>
        <dbReference type="ChEBI" id="CHEBI:30616"/>
    </ligand>
</feature>
<dbReference type="NCBIfam" id="TIGR00018">
    <property type="entry name" value="panC"/>
    <property type="match status" value="1"/>
</dbReference>
<evidence type="ECO:0000256" key="5">
    <source>
        <dbReference type="ARBA" id="ARBA00022741"/>
    </source>
</evidence>
<comment type="catalytic activity">
    <reaction evidence="7 8">
        <text>(R)-pantoate + beta-alanine + ATP = (R)-pantothenate + AMP + diphosphate + H(+)</text>
        <dbReference type="Rhea" id="RHEA:10912"/>
        <dbReference type="ChEBI" id="CHEBI:15378"/>
        <dbReference type="ChEBI" id="CHEBI:15980"/>
        <dbReference type="ChEBI" id="CHEBI:29032"/>
        <dbReference type="ChEBI" id="CHEBI:30616"/>
        <dbReference type="ChEBI" id="CHEBI:33019"/>
        <dbReference type="ChEBI" id="CHEBI:57966"/>
        <dbReference type="ChEBI" id="CHEBI:456215"/>
        <dbReference type="EC" id="6.3.2.1"/>
    </reaction>
</comment>
<protein>
    <recommendedName>
        <fullName evidence="8">Pantothenate synthetase</fullName>
        <shortName evidence="8">PS</shortName>
        <ecNumber evidence="8">6.3.2.1</ecNumber>
    </recommendedName>
    <alternativeName>
        <fullName evidence="8">Pantoate--beta-alanine ligase</fullName>
    </alternativeName>
    <alternativeName>
        <fullName evidence="8">Pantoate-activating enzyme</fullName>
    </alternativeName>
</protein>
<feature type="binding site" evidence="8">
    <location>
        <position position="90"/>
    </location>
    <ligand>
        <name>beta-alanine</name>
        <dbReference type="ChEBI" id="CHEBI:57966"/>
    </ligand>
</feature>
<evidence type="ECO:0000256" key="8">
    <source>
        <dbReference type="HAMAP-Rule" id="MF_00158"/>
    </source>
</evidence>
<dbReference type="SUPFAM" id="SSF52374">
    <property type="entry name" value="Nucleotidylyl transferase"/>
    <property type="match status" value="1"/>
</dbReference>
<organism evidence="9 10">
    <name type="scientific">Cryobacterium cheniae</name>
    <dbReference type="NCBI Taxonomy" id="1259262"/>
    <lineage>
        <taxon>Bacteria</taxon>
        <taxon>Bacillati</taxon>
        <taxon>Actinomycetota</taxon>
        <taxon>Actinomycetes</taxon>
        <taxon>Micrococcales</taxon>
        <taxon>Microbacteriaceae</taxon>
        <taxon>Cryobacterium</taxon>
    </lineage>
</organism>
<dbReference type="EMBL" id="SOGN01000014">
    <property type="protein sequence ID" value="TFC83461.1"/>
    <property type="molecule type" value="Genomic_DNA"/>
</dbReference>
<comment type="function">
    <text evidence="8">Catalyzes the condensation of pantoate with beta-alanine in an ATP-dependent reaction via a pantoyl-adenylate intermediate.</text>
</comment>
<dbReference type="InterPro" id="IPR042176">
    <property type="entry name" value="Pantoate_ligase_C"/>
</dbReference>
<dbReference type="AlphaFoldDB" id="A0A4R8XW08"/>
<dbReference type="InterPro" id="IPR003721">
    <property type="entry name" value="Pantoate_ligase"/>
</dbReference>
<dbReference type="InterPro" id="IPR014729">
    <property type="entry name" value="Rossmann-like_a/b/a_fold"/>
</dbReference>
<dbReference type="UniPathway" id="UPA00028">
    <property type="reaction ID" value="UER00005"/>
</dbReference>
<evidence type="ECO:0000256" key="7">
    <source>
        <dbReference type="ARBA" id="ARBA00048258"/>
    </source>
</evidence>
<proteinExistence type="inferred from homology"/>
<dbReference type="OrthoDB" id="9773087at2"/>
<dbReference type="PANTHER" id="PTHR21299">
    <property type="entry name" value="CYTIDYLATE KINASE/PANTOATE-BETA-ALANINE LIGASE"/>
    <property type="match status" value="1"/>
</dbReference>
<dbReference type="Proteomes" id="UP000298433">
    <property type="component" value="Unassembled WGS sequence"/>
</dbReference>
<reference evidence="9 10" key="1">
    <citation type="submission" date="2019-03" db="EMBL/GenBank/DDBJ databases">
        <title>Genomics of glacier-inhabiting Cryobacterium strains.</title>
        <authorList>
            <person name="Liu Q."/>
            <person name="Xin Y.-H."/>
        </authorList>
    </citation>
    <scope>NUCLEOTIDE SEQUENCE [LARGE SCALE GENOMIC DNA]</scope>
    <source>
        <strain evidence="9 10">TMT2-48-2</strain>
    </source>
</reference>
<evidence type="ECO:0000313" key="10">
    <source>
        <dbReference type="Proteomes" id="UP000298433"/>
    </source>
</evidence>
<keyword evidence="10" id="KW-1185">Reference proteome</keyword>
<keyword evidence="3 8" id="KW-0436">Ligase</keyword>
<evidence type="ECO:0000256" key="2">
    <source>
        <dbReference type="ARBA" id="ARBA00009256"/>
    </source>
</evidence>
<evidence type="ECO:0000256" key="4">
    <source>
        <dbReference type="ARBA" id="ARBA00022655"/>
    </source>
</evidence>
<dbReference type="HAMAP" id="MF_00158">
    <property type="entry name" value="PanC"/>
    <property type="match status" value="1"/>
</dbReference>
<keyword evidence="4 8" id="KW-0566">Pantothenate biosynthesis</keyword>
<feature type="binding site" evidence="8">
    <location>
        <begin position="177"/>
        <end position="180"/>
    </location>
    <ligand>
        <name>ATP</name>
        <dbReference type="ChEBI" id="CHEBI:30616"/>
    </ligand>
</feature>
<evidence type="ECO:0000313" key="9">
    <source>
        <dbReference type="EMBL" id="TFC83461.1"/>
    </source>
</evidence>
<accession>A0A4R8XW08</accession>
<keyword evidence="5 8" id="KW-0547">Nucleotide-binding</keyword>
<feature type="binding site" evidence="8">
    <location>
        <position position="183"/>
    </location>
    <ligand>
        <name>(R)-pantoate</name>
        <dbReference type="ChEBI" id="CHEBI:15980"/>
    </ligand>
</feature>
<dbReference type="InterPro" id="IPR004821">
    <property type="entry name" value="Cyt_trans-like"/>
</dbReference>
<dbReference type="PANTHER" id="PTHR21299:SF1">
    <property type="entry name" value="PANTOATE--BETA-ALANINE LIGASE"/>
    <property type="match status" value="1"/>
</dbReference>
<dbReference type="GO" id="GO:0005829">
    <property type="term" value="C:cytosol"/>
    <property type="evidence" value="ECO:0007669"/>
    <property type="project" value="TreeGrafter"/>
</dbReference>
<dbReference type="Pfam" id="PF02569">
    <property type="entry name" value="Pantoate_ligase"/>
    <property type="match status" value="1"/>
</dbReference>
<dbReference type="CDD" id="cd00560">
    <property type="entry name" value="PanC"/>
    <property type="match status" value="1"/>
</dbReference>
<keyword evidence="8" id="KW-0963">Cytoplasm</keyword>
<comment type="miscellaneous">
    <text evidence="8">The reaction proceeds by a bi uni uni bi ping pong mechanism.</text>
</comment>
<keyword evidence="6 8" id="KW-0067">ATP-binding</keyword>
<evidence type="ECO:0000256" key="3">
    <source>
        <dbReference type="ARBA" id="ARBA00022598"/>
    </source>
</evidence>
<name>A0A4R8XW08_9MICO</name>
<dbReference type="GO" id="GO:0004592">
    <property type="term" value="F:pantoate-beta-alanine ligase activity"/>
    <property type="evidence" value="ECO:0007669"/>
    <property type="project" value="UniProtKB-UniRule"/>
</dbReference>
<comment type="subcellular location">
    <subcellularLocation>
        <location evidence="8">Cytoplasm</location>
    </subcellularLocation>
</comment>